<evidence type="ECO:0000256" key="1">
    <source>
        <dbReference type="SAM" id="SignalP"/>
    </source>
</evidence>
<protein>
    <submittedName>
        <fullName evidence="2">DUF4358 domain-containing protein</fullName>
    </submittedName>
</protein>
<name>A0A8I0DTR9_9FIRM</name>
<feature type="chain" id="PRO_5038635276" evidence="1">
    <location>
        <begin position="19"/>
        <end position="162"/>
    </location>
</feature>
<reference evidence="2 3" key="1">
    <citation type="submission" date="2020-08" db="EMBL/GenBank/DDBJ databases">
        <title>Genome public.</title>
        <authorList>
            <person name="Liu C."/>
            <person name="Sun Q."/>
        </authorList>
    </citation>
    <scope>NUCLEOTIDE SEQUENCE [LARGE SCALE GENOMIC DNA]</scope>
    <source>
        <strain evidence="2 3">NSJ-10</strain>
    </source>
</reference>
<dbReference type="PROSITE" id="PS51257">
    <property type="entry name" value="PROKAR_LIPOPROTEIN"/>
    <property type="match status" value="1"/>
</dbReference>
<dbReference type="Pfam" id="PF14270">
    <property type="entry name" value="DUF4358"/>
    <property type="match status" value="1"/>
</dbReference>
<accession>A0A8I0DTR9</accession>
<evidence type="ECO:0000313" key="2">
    <source>
        <dbReference type="EMBL" id="MBC5661542.1"/>
    </source>
</evidence>
<organism evidence="2 3">
    <name type="scientific">Coprococcus hominis</name>
    <name type="common">ex Liu et al. 2022</name>
    <dbReference type="NCBI Taxonomy" id="2763039"/>
    <lineage>
        <taxon>Bacteria</taxon>
        <taxon>Bacillati</taxon>
        <taxon>Bacillota</taxon>
        <taxon>Clostridia</taxon>
        <taxon>Lachnospirales</taxon>
        <taxon>Lachnospiraceae</taxon>
        <taxon>Coprococcus</taxon>
    </lineage>
</organism>
<keyword evidence="3" id="KW-1185">Reference proteome</keyword>
<feature type="signal peptide" evidence="1">
    <location>
        <begin position="1"/>
        <end position="18"/>
    </location>
</feature>
<dbReference type="RefSeq" id="WP_117784610.1">
    <property type="nucleotide sequence ID" value="NZ_JACOOX010000001.1"/>
</dbReference>
<sequence>MKKLVKLCAIFSLAGMLAGCGTTVGGAGGSKEDLNINVKDMANELKSGLTFEDTLSELDTGMALTYYGIDADSVKDSVIIVSTGATAEEIAVFEAADSDAADKVKTACEDRKEKQTTSYADYKPSETGRLDKAIIKEDGNYVVYCVTDDTDKANEIINKYFK</sequence>
<dbReference type="InterPro" id="IPR025648">
    <property type="entry name" value="DUF4358"/>
</dbReference>
<gene>
    <name evidence="2" type="ORF">H8S09_01320</name>
</gene>
<proteinExistence type="predicted"/>
<keyword evidence="1" id="KW-0732">Signal</keyword>
<dbReference type="EMBL" id="JACOOX010000001">
    <property type="protein sequence ID" value="MBC5661542.1"/>
    <property type="molecule type" value="Genomic_DNA"/>
</dbReference>
<dbReference type="Proteomes" id="UP000615234">
    <property type="component" value="Unassembled WGS sequence"/>
</dbReference>
<comment type="caution">
    <text evidence="2">The sequence shown here is derived from an EMBL/GenBank/DDBJ whole genome shotgun (WGS) entry which is preliminary data.</text>
</comment>
<dbReference type="AlphaFoldDB" id="A0A8I0DTR9"/>
<evidence type="ECO:0000313" key="3">
    <source>
        <dbReference type="Proteomes" id="UP000615234"/>
    </source>
</evidence>